<dbReference type="EMBL" id="WHUW01000001">
    <property type="protein sequence ID" value="KAF8452084.1"/>
    <property type="molecule type" value="Genomic_DNA"/>
</dbReference>
<comment type="caution">
    <text evidence="1">The sequence shown here is derived from an EMBL/GenBank/DDBJ whole genome shotgun (WGS) entry which is preliminary data.</text>
</comment>
<evidence type="ECO:0000313" key="2">
    <source>
        <dbReference type="Proteomes" id="UP001194468"/>
    </source>
</evidence>
<accession>A0AAD4C9H4</accession>
<organism evidence="1 2">
    <name type="scientific">Boletus edulis BED1</name>
    <dbReference type="NCBI Taxonomy" id="1328754"/>
    <lineage>
        <taxon>Eukaryota</taxon>
        <taxon>Fungi</taxon>
        <taxon>Dikarya</taxon>
        <taxon>Basidiomycota</taxon>
        <taxon>Agaricomycotina</taxon>
        <taxon>Agaricomycetes</taxon>
        <taxon>Agaricomycetidae</taxon>
        <taxon>Boletales</taxon>
        <taxon>Boletineae</taxon>
        <taxon>Boletaceae</taxon>
        <taxon>Boletoideae</taxon>
        <taxon>Boletus</taxon>
    </lineage>
</organism>
<proteinExistence type="predicted"/>
<reference evidence="1" key="2">
    <citation type="journal article" date="2020" name="Nat. Commun.">
        <title>Large-scale genome sequencing of mycorrhizal fungi provides insights into the early evolution of symbiotic traits.</title>
        <authorList>
            <person name="Miyauchi S."/>
            <person name="Kiss E."/>
            <person name="Kuo A."/>
            <person name="Drula E."/>
            <person name="Kohler A."/>
            <person name="Sanchez-Garcia M."/>
            <person name="Morin E."/>
            <person name="Andreopoulos B."/>
            <person name="Barry K.W."/>
            <person name="Bonito G."/>
            <person name="Buee M."/>
            <person name="Carver A."/>
            <person name="Chen C."/>
            <person name="Cichocki N."/>
            <person name="Clum A."/>
            <person name="Culley D."/>
            <person name="Crous P.W."/>
            <person name="Fauchery L."/>
            <person name="Girlanda M."/>
            <person name="Hayes R.D."/>
            <person name="Keri Z."/>
            <person name="LaButti K."/>
            <person name="Lipzen A."/>
            <person name="Lombard V."/>
            <person name="Magnuson J."/>
            <person name="Maillard F."/>
            <person name="Murat C."/>
            <person name="Nolan M."/>
            <person name="Ohm R.A."/>
            <person name="Pangilinan J."/>
            <person name="Pereira M.F."/>
            <person name="Perotto S."/>
            <person name="Peter M."/>
            <person name="Pfister S."/>
            <person name="Riley R."/>
            <person name="Sitrit Y."/>
            <person name="Stielow J.B."/>
            <person name="Szollosi G."/>
            <person name="Zifcakova L."/>
            <person name="Stursova M."/>
            <person name="Spatafora J.W."/>
            <person name="Tedersoo L."/>
            <person name="Vaario L.M."/>
            <person name="Yamada A."/>
            <person name="Yan M."/>
            <person name="Wang P."/>
            <person name="Xu J."/>
            <person name="Bruns T."/>
            <person name="Baldrian P."/>
            <person name="Vilgalys R."/>
            <person name="Dunand C."/>
            <person name="Henrissat B."/>
            <person name="Grigoriev I.V."/>
            <person name="Hibbett D."/>
            <person name="Nagy L.G."/>
            <person name="Martin F.M."/>
        </authorList>
    </citation>
    <scope>NUCLEOTIDE SEQUENCE</scope>
    <source>
        <strain evidence="1">BED1</strain>
    </source>
</reference>
<sequence>MCVGLSLFLFRTRYSRCDVFGVMYLCCTHCRSASQVLPSTVDQSGRHGRLCQPLHRFSRAASHRPLSYSCSLNSNA</sequence>
<gene>
    <name evidence="1" type="ORF">L210DRAFT_2012305</name>
</gene>
<reference evidence="1" key="1">
    <citation type="submission" date="2019-10" db="EMBL/GenBank/DDBJ databases">
        <authorList>
            <consortium name="DOE Joint Genome Institute"/>
            <person name="Kuo A."/>
            <person name="Miyauchi S."/>
            <person name="Kiss E."/>
            <person name="Drula E."/>
            <person name="Kohler A."/>
            <person name="Sanchez-Garcia M."/>
            <person name="Andreopoulos B."/>
            <person name="Barry K.W."/>
            <person name="Bonito G."/>
            <person name="Buee M."/>
            <person name="Carver A."/>
            <person name="Chen C."/>
            <person name="Cichocki N."/>
            <person name="Clum A."/>
            <person name="Culley D."/>
            <person name="Crous P.W."/>
            <person name="Fauchery L."/>
            <person name="Girlanda M."/>
            <person name="Hayes R."/>
            <person name="Keri Z."/>
            <person name="LaButti K."/>
            <person name="Lipzen A."/>
            <person name="Lombard V."/>
            <person name="Magnuson J."/>
            <person name="Maillard F."/>
            <person name="Morin E."/>
            <person name="Murat C."/>
            <person name="Nolan M."/>
            <person name="Ohm R."/>
            <person name="Pangilinan J."/>
            <person name="Pereira M."/>
            <person name="Perotto S."/>
            <person name="Peter M."/>
            <person name="Riley R."/>
            <person name="Sitrit Y."/>
            <person name="Stielow B."/>
            <person name="Szollosi G."/>
            <person name="Zifcakova L."/>
            <person name="Stursova M."/>
            <person name="Spatafora J.W."/>
            <person name="Tedersoo L."/>
            <person name="Vaario L.-M."/>
            <person name="Yamada A."/>
            <person name="Yan M."/>
            <person name="Wang P."/>
            <person name="Xu J."/>
            <person name="Bruns T."/>
            <person name="Baldrian P."/>
            <person name="Vilgalys R."/>
            <person name="Henrissat B."/>
            <person name="Grigoriev I.V."/>
            <person name="Hibbett D."/>
            <person name="Nagy L.G."/>
            <person name="Martin F.M."/>
        </authorList>
    </citation>
    <scope>NUCLEOTIDE SEQUENCE</scope>
    <source>
        <strain evidence="1">BED1</strain>
    </source>
</reference>
<keyword evidence="2" id="KW-1185">Reference proteome</keyword>
<dbReference type="AlphaFoldDB" id="A0AAD4C9H4"/>
<protein>
    <submittedName>
        <fullName evidence="1">Uncharacterized protein</fullName>
    </submittedName>
</protein>
<evidence type="ECO:0000313" key="1">
    <source>
        <dbReference type="EMBL" id="KAF8452084.1"/>
    </source>
</evidence>
<name>A0AAD4C9H4_BOLED</name>
<dbReference type="Proteomes" id="UP001194468">
    <property type="component" value="Unassembled WGS sequence"/>
</dbReference>